<accession>A0A0A0KBN7</accession>
<dbReference type="AlphaFoldDB" id="A0A0A0KBN7"/>
<organism evidence="2 3">
    <name type="scientific">Cucumis sativus</name>
    <name type="common">Cucumber</name>
    <dbReference type="NCBI Taxonomy" id="3659"/>
    <lineage>
        <taxon>Eukaryota</taxon>
        <taxon>Viridiplantae</taxon>
        <taxon>Streptophyta</taxon>
        <taxon>Embryophyta</taxon>
        <taxon>Tracheophyta</taxon>
        <taxon>Spermatophyta</taxon>
        <taxon>Magnoliopsida</taxon>
        <taxon>eudicotyledons</taxon>
        <taxon>Gunneridae</taxon>
        <taxon>Pentapetalae</taxon>
        <taxon>rosids</taxon>
        <taxon>fabids</taxon>
        <taxon>Cucurbitales</taxon>
        <taxon>Cucurbitaceae</taxon>
        <taxon>Benincaseae</taxon>
        <taxon>Cucumis</taxon>
    </lineage>
</organism>
<dbReference type="EMBL" id="CM002927">
    <property type="protein sequence ID" value="KGN46918.1"/>
    <property type="molecule type" value="Genomic_DNA"/>
</dbReference>
<reference evidence="2 3" key="4">
    <citation type="journal article" date="2011" name="BMC Genomics">
        <title>RNA-Seq improves annotation of protein-coding genes in the cucumber genome.</title>
        <authorList>
            <person name="Li Z."/>
            <person name="Zhang Z."/>
            <person name="Yan P."/>
            <person name="Huang S."/>
            <person name="Fei Z."/>
            <person name="Lin K."/>
        </authorList>
    </citation>
    <scope>NUCLEOTIDE SEQUENCE [LARGE SCALE GENOMIC DNA]</scope>
    <source>
        <strain evidence="3">cv. 9930</strain>
    </source>
</reference>
<reference evidence="2 3" key="3">
    <citation type="journal article" date="2010" name="BMC Genomics">
        <title>Transcriptome sequencing and comparative analysis of cucumber flowers with different sex types.</title>
        <authorList>
            <person name="Guo S."/>
            <person name="Zheng Y."/>
            <person name="Joung J.G."/>
            <person name="Liu S."/>
            <person name="Zhang Z."/>
            <person name="Crasta O.R."/>
            <person name="Sobral B.W."/>
            <person name="Xu Y."/>
            <person name="Huang S."/>
            <person name="Fei Z."/>
        </authorList>
    </citation>
    <scope>NUCLEOTIDE SEQUENCE [LARGE SCALE GENOMIC DNA]</scope>
    <source>
        <strain evidence="3">cv. 9930</strain>
    </source>
</reference>
<proteinExistence type="predicted"/>
<sequence>MKRGKLGIYSRRRSDDVDKEKRKERRIFSGRGRAIAGYSRRVGLVCFGIQNWAACRLQLVTGYGQPAIARRQFA</sequence>
<name>A0A0A0KBN7_CUCSA</name>
<reference evidence="2 3" key="2">
    <citation type="journal article" date="2009" name="PLoS ONE">
        <title>An integrated genetic and cytogenetic map of the cucumber genome.</title>
        <authorList>
            <person name="Ren Y."/>
            <person name="Zhang Z."/>
            <person name="Liu J."/>
            <person name="Staub J.E."/>
            <person name="Han Y."/>
            <person name="Cheng Z."/>
            <person name="Li X."/>
            <person name="Lu J."/>
            <person name="Miao H."/>
            <person name="Kang H."/>
            <person name="Xie B."/>
            <person name="Gu X."/>
            <person name="Wang X."/>
            <person name="Du Y."/>
            <person name="Jin W."/>
            <person name="Huang S."/>
        </authorList>
    </citation>
    <scope>NUCLEOTIDE SEQUENCE [LARGE SCALE GENOMIC DNA]</scope>
    <source>
        <strain evidence="3">cv. 9930</strain>
    </source>
</reference>
<protein>
    <submittedName>
        <fullName evidence="2">Uncharacterized protein</fullName>
    </submittedName>
</protein>
<gene>
    <name evidence="2" type="ORF">Csa_6G150570</name>
</gene>
<evidence type="ECO:0000313" key="3">
    <source>
        <dbReference type="Proteomes" id="UP000029981"/>
    </source>
</evidence>
<evidence type="ECO:0000313" key="2">
    <source>
        <dbReference type="EMBL" id="KGN46918.1"/>
    </source>
</evidence>
<feature type="region of interest" description="Disordered" evidence="1">
    <location>
        <begin position="1"/>
        <end position="21"/>
    </location>
</feature>
<reference evidence="2 3" key="1">
    <citation type="journal article" date="2009" name="Nat. Genet.">
        <title>The genome of the cucumber, Cucumis sativus L.</title>
        <authorList>
            <person name="Huang S."/>
            <person name="Li R."/>
            <person name="Zhang Z."/>
            <person name="Li L."/>
            <person name="Gu X."/>
            <person name="Fan W."/>
            <person name="Lucas W.J."/>
            <person name="Wang X."/>
            <person name="Xie B."/>
            <person name="Ni P."/>
            <person name="Ren Y."/>
            <person name="Zhu H."/>
            <person name="Li J."/>
            <person name="Lin K."/>
            <person name="Jin W."/>
            <person name="Fei Z."/>
            <person name="Li G."/>
            <person name="Staub J."/>
            <person name="Kilian A."/>
            <person name="van der Vossen E.A."/>
            <person name="Wu Y."/>
            <person name="Guo J."/>
            <person name="He J."/>
            <person name="Jia Z."/>
            <person name="Ren Y."/>
            <person name="Tian G."/>
            <person name="Lu Y."/>
            <person name="Ruan J."/>
            <person name="Qian W."/>
            <person name="Wang M."/>
            <person name="Huang Q."/>
            <person name="Li B."/>
            <person name="Xuan Z."/>
            <person name="Cao J."/>
            <person name="Asan"/>
            <person name="Wu Z."/>
            <person name="Zhang J."/>
            <person name="Cai Q."/>
            <person name="Bai Y."/>
            <person name="Zhao B."/>
            <person name="Han Y."/>
            <person name="Li Y."/>
            <person name="Li X."/>
            <person name="Wang S."/>
            <person name="Shi Q."/>
            <person name="Liu S."/>
            <person name="Cho W.K."/>
            <person name="Kim J.Y."/>
            <person name="Xu Y."/>
            <person name="Heller-Uszynska K."/>
            <person name="Miao H."/>
            <person name="Cheng Z."/>
            <person name="Zhang S."/>
            <person name="Wu J."/>
            <person name="Yang Y."/>
            <person name="Kang H."/>
            <person name="Li M."/>
            <person name="Liang H."/>
            <person name="Ren X."/>
            <person name="Shi Z."/>
            <person name="Wen M."/>
            <person name="Jian M."/>
            <person name="Yang H."/>
            <person name="Zhang G."/>
            <person name="Yang Z."/>
            <person name="Chen R."/>
            <person name="Liu S."/>
            <person name="Li J."/>
            <person name="Ma L."/>
            <person name="Liu H."/>
            <person name="Zhou Y."/>
            <person name="Zhao J."/>
            <person name="Fang X."/>
            <person name="Li G."/>
            <person name="Fang L."/>
            <person name="Li Y."/>
            <person name="Liu D."/>
            <person name="Zheng H."/>
            <person name="Zhang Y."/>
            <person name="Qin N."/>
            <person name="Li Z."/>
            <person name="Yang G."/>
            <person name="Yang S."/>
            <person name="Bolund L."/>
            <person name="Kristiansen K."/>
            <person name="Zheng H."/>
            <person name="Li S."/>
            <person name="Zhang X."/>
            <person name="Yang H."/>
            <person name="Wang J."/>
            <person name="Sun R."/>
            <person name="Zhang B."/>
            <person name="Jiang S."/>
            <person name="Wang J."/>
            <person name="Du Y."/>
            <person name="Li S."/>
        </authorList>
    </citation>
    <scope>NUCLEOTIDE SEQUENCE [LARGE SCALE GENOMIC DNA]</scope>
    <source>
        <strain evidence="3">cv. 9930</strain>
    </source>
</reference>
<dbReference type="Gramene" id="KGN46918">
    <property type="protein sequence ID" value="KGN46918"/>
    <property type="gene ID" value="Csa_6G150570"/>
</dbReference>
<dbReference type="Proteomes" id="UP000029981">
    <property type="component" value="Chromosome 6"/>
</dbReference>
<keyword evidence="3" id="KW-1185">Reference proteome</keyword>
<feature type="compositionally biased region" description="Basic and acidic residues" evidence="1">
    <location>
        <begin position="12"/>
        <end position="21"/>
    </location>
</feature>
<evidence type="ECO:0000256" key="1">
    <source>
        <dbReference type="SAM" id="MobiDB-lite"/>
    </source>
</evidence>